<organism evidence="1 2">
    <name type="scientific">Phoxinus phoxinus</name>
    <name type="common">Eurasian minnow</name>
    <dbReference type="NCBI Taxonomy" id="58324"/>
    <lineage>
        <taxon>Eukaryota</taxon>
        <taxon>Metazoa</taxon>
        <taxon>Chordata</taxon>
        <taxon>Craniata</taxon>
        <taxon>Vertebrata</taxon>
        <taxon>Euteleostomi</taxon>
        <taxon>Actinopterygii</taxon>
        <taxon>Neopterygii</taxon>
        <taxon>Teleostei</taxon>
        <taxon>Ostariophysi</taxon>
        <taxon>Cypriniformes</taxon>
        <taxon>Leuciscidae</taxon>
        <taxon>Phoxininae</taxon>
        <taxon>Phoxinus</taxon>
    </lineage>
</organism>
<name>A0AAN9DJ97_9TELE</name>
<comment type="caution">
    <text evidence="1">The sequence shown here is derived from an EMBL/GenBank/DDBJ whole genome shotgun (WGS) entry which is preliminary data.</text>
</comment>
<dbReference type="AlphaFoldDB" id="A0AAN9DJ97"/>
<evidence type="ECO:0000313" key="1">
    <source>
        <dbReference type="EMBL" id="KAK7173656.1"/>
    </source>
</evidence>
<protein>
    <submittedName>
        <fullName evidence="1">Uncharacterized protein</fullName>
    </submittedName>
</protein>
<accession>A0AAN9DJ97</accession>
<gene>
    <name evidence="1" type="ORF">R3I93_003472</name>
</gene>
<reference evidence="1 2" key="1">
    <citation type="submission" date="2024-02" db="EMBL/GenBank/DDBJ databases">
        <title>Chromosome-level genome assembly of the Eurasian Minnow (Phoxinus phoxinus).</title>
        <authorList>
            <person name="Oriowo T.O."/>
            <person name="Martin S."/>
            <person name="Stange M."/>
            <person name="Chrysostomakis Y."/>
            <person name="Brown T."/>
            <person name="Winkler S."/>
            <person name="Kukowka S."/>
            <person name="Myers E.W."/>
            <person name="Bohne A."/>
        </authorList>
    </citation>
    <scope>NUCLEOTIDE SEQUENCE [LARGE SCALE GENOMIC DNA]</scope>
    <source>
        <strain evidence="1">ZFMK-TIS-60720</strain>
        <tissue evidence="1">Whole Organism</tissue>
    </source>
</reference>
<dbReference type="Proteomes" id="UP001364617">
    <property type="component" value="Unassembled WGS sequence"/>
</dbReference>
<dbReference type="EMBL" id="JAYKXH010000003">
    <property type="protein sequence ID" value="KAK7173656.1"/>
    <property type="molecule type" value="Genomic_DNA"/>
</dbReference>
<evidence type="ECO:0000313" key="2">
    <source>
        <dbReference type="Proteomes" id="UP001364617"/>
    </source>
</evidence>
<proteinExistence type="predicted"/>
<keyword evidence="2" id="KW-1185">Reference proteome</keyword>
<sequence length="150" mass="17110">MKSIRTHNQPTNHTDRYDPCANTLTTQAAQPRQTALTVPLKQFTDSSFLPHRHLESRGTFQTSLSVAGYYIFVFETWLSANHFGPNRLSKHFGFIGQYISETVGKAELKRAAKDGRKKQRLHQSADLSGPEHWILPCNTCEGFQYDIEQN</sequence>